<dbReference type="PROSITE" id="PS50931">
    <property type="entry name" value="HTH_LYSR"/>
    <property type="match status" value="1"/>
</dbReference>
<evidence type="ECO:0000259" key="5">
    <source>
        <dbReference type="PROSITE" id="PS50931"/>
    </source>
</evidence>
<dbReference type="Pfam" id="PF00126">
    <property type="entry name" value="HTH_1"/>
    <property type="match status" value="1"/>
</dbReference>
<dbReference type="GO" id="GO:0003677">
    <property type="term" value="F:DNA binding"/>
    <property type="evidence" value="ECO:0007669"/>
    <property type="project" value="UniProtKB-KW"/>
</dbReference>
<dbReference type="EMBL" id="CP018221">
    <property type="protein sequence ID" value="API59831.1"/>
    <property type="molecule type" value="Genomic_DNA"/>
</dbReference>
<evidence type="ECO:0000256" key="1">
    <source>
        <dbReference type="ARBA" id="ARBA00009437"/>
    </source>
</evidence>
<dbReference type="GO" id="GO:0003700">
    <property type="term" value="F:DNA-binding transcription factor activity"/>
    <property type="evidence" value="ECO:0007669"/>
    <property type="project" value="InterPro"/>
</dbReference>
<accession>A0A1L3ZW15</accession>
<dbReference type="STRING" id="1921510.BSL82_11300"/>
<evidence type="ECO:0000313" key="7">
    <source>
        <dbReference type="Proteomes" id="UP000182063"/>
    </source>
</evidence>
<dbReference type="Proteomes" id="UP000182063">
    <property type="component" value="Chromosome"/>
</dbReference>
<dbReference type="PANTHER" id="PTHR30118">
    <property type="entry name" value="HTH-TYPE TRANSCRIPTIONAL REGULATOR LEUO-RELATED"/>
    <property type="match status" value="1"/>
</dbReference>
<dbReference type="Gene3D" id="1.10.10.10">
    <property type="entry name" value="Winged helix-like DNA-binding domain superfamily/Winged helix DNA-binding domain"/>
    <property type="match status" value="1"/>
</dbReference>
<keyword evidence="7" id="KW-1185">Reference proteome</keyword>
<name>A0A1L3ZW15_9SPHN</name>
<gene>
    <name evidence="6" type="ORF">BSL82_11300</name>
</gene>
<reference evidence="7" key="1">
    <citation type="submission" date="2016-11" db="EMBL/GenBank/DDBJ databases">
        <title>Complete Genome Sequence of alachlor-degrading Sphingomonas sp. strain JJ-A5.</title>
        <authorList>
            <person name="Lee H."/>
            <person name="Ka J.-O."/>
        </authorList>
    </citation>
    <scope>NUCLEOTIDE SEQUENCE [LARGE SCALE GENOMIC DNA]</scope>
    <source>
        <strain evidence="7">JJ-A5</strain>
    </source>
</reference>
<evidence type="ECO:0000256" key="2">
    <source>
        <dbReference type="ARBA" id="ARBA00023015"/>
    </source>
</evidence>
<dbReference type="InterPro" id="IPR050389">
    <property type="entry name" value="LysR-type_TF"/>
</dbReference>
<dbReference type="SUPFAM" id="SSF53850">
    <property type="entry name" value="Periplasmic binding protein-like II"/>
    <property type="match status" value="1"/>
</dbReference>
<feature type="domain" description="HTH lysR-type" evidence="5">
    <location>
        <begin position="7"/>
        <end position="64"/>
    </location>
</feature>
<dbReference type="InterPro" id="IPR036390">
    <property type="entry name" value="WH_DNA-bd_sf"/>
</dbReference>
<keyword evidence="4" id="KW-0804">Transcription</keyword>
<dbReference type="Pfam" id="PF03466">
    <property type="entry name" value="LysR_substrate"/>
    <property type="match status" value="1"/>
</dbReference>
<dbReference type="InterPro" id="IPR000847">
    <property type="entry name" value="LysR_HTH_N"/>
</dbReference>
<dbReference type="AlphaFoldDB" id="A0A1L3ZW15"/>
<dbReference type="SUPFAM" id="SSF46785">
    <property type="entry name" value="Winged helix' DNA-binding domain"/>
    <property type="match status" value="1"/>
</dbReference>
<dbReference type="InterPro" id="IPR036388">
    <property type="entry name" value="WH-like_DNA-bd_sf"/>
</dbReference>
<evidence type="ECO:0000256" key="4">
    <source>
        <dbReference type="ARBA" id="ARBA00023163"/>
    </source>
</evidence>
<keyword evidence="3" id="KW-0238">DNA-binding</keyword>
<keyword evidence="2" id="KW-0805">Transcription regulation</keyword>
<dbReference type="KEGG" id="sphj:BSL82_11300"/>
<dbReference type="InterPro" id="IPR037402">
    <property type="entry name" value="YidZ_PBP2"/>
</dbReference>
<dbReference type="Gene3D" id="3.40.190.10">
    <property type="entry name" value="Periplasmic binding protein-like II"/>
    <property type="match status" value="2"/>
</dbReference>
<dbReference type="InterPro" id="IPR005119">
    <property type="entry name" value="LysR_subst-bd"/>
</dbReference>
<dbReference type="CDD" id="cd08417">
    <property type="entry name" value="PBP2_Nitroaromatics_like"/>
    <property type="match status" value="1"/>
</dbReference>
<proteinExistence type="inferred from homology"/>
<dbReference type="OrthoDB" id="8339333at2"/>
<evidence type="ECO:0000313" key="6">
    <source>
        <dbReference type="EMBL" id="API59831.1"/>
    </source>
</evidence>
<comment type="similarity">
    <text evidence="1">Belongs to the LysR transcriptional regulatory family.</text>
</comment>
<evidence type="ECO:0000256" key="3">
    <source>
        <dbReference type="ARBA" id="ARBA00023125"/>
    </source>
</evidence>
<dbReference type="PANTHER" id="PTHR30118:SF15">
    <property type="entry name" value="TRANSCRIPTIONAL REGULATORY PROTEIN"/>
    <property type="match status" value="1"/>
</dbReference>
<organism evidence="6 7">
    <name type="scientific">Tardibacter chloracetimidivorans</name>
    <dbReference type="NCBI Taxonomy" id="1921510"/>
    <lineage>
        <taxon>Bacteria</taxon>
        <taxon>Pseudomonadati</taxon>
        <taxon>Pseudomonadota</taxon>
        <taxon>Alphaproteobacteria</taxon>
        <taxon>Sphingomonadales</taxon>
        <taxon>Sphingomonadaceae</taxon>
        <taxon>Tardibacter</taxon>
    </lineage>
</organism>
<protein>
    <recommendedName>
        <fullName evidence="5">HTH lysR-type domain-containing protein</fullName>
    </recommendedName>
</protein>
<sequence>MPNARNIDPHLLTCLEVLVEERHVTRAAERMNMTQSGMSNALARLRILFGDPILVRTSHGMEPTARAITLARRIGHVLTSLDSIIASKSSFNPATDHASFELVASDYIASTLVTKVVSRLRGTAPHVAISIDQPNPGSVRRWLDEGIFDIAIGYWPTFDYGDLYGSTVFSDHLSCIVRTDHPTVGDELTMEDYLASRHAMFGSINSTISSIDMKVDEALRGRGEKRSIGLNVPNFLVLPYIVANSDMIATIPTNFAKMSAEQHAVRVLPLPFPVAEINVTMVWHGRTNADAAHMWFRDLVREVGRLL</sequence>